<organism evidence="2">
    <name type="scientific">viral metagenome</name>
    <dbReference type="NCBI Taxonomy" id="1070528"/>
    <lineage>
        <taxon>unclassified sequences</taxon>
        <taxon>metagenomes</taxon>
        <taxon>organismal metagenomes</taxon>
    </lineage>
</organism>
<dbReference type="EMBL" id="MN740438">
    <property type="protein sequence ID" value="QHU26255.1"/>
    <property type="molecule type" value="Genomic_DNA"/>
</dbReference>
<evidence type="ECO:0000256" key="1">
    <source>
        <dbReference type="SAM" id="MobiDB-lite"/>
    </source>
</evidence>
<dbReference type="AlphaFoldDB" id="A0A6C0L7Z5"/>
<feature type="compositionally biased region" description="Pro residues" evidence="1">
    <location>
        <begin position="22"/>
        <end position="39"/>
    </location>
</feature>
<sequence length="172" mass="18782">MQSARNKTRKASVVSDQEASAPQPPPVPQPPPAPQPAPASAPSTSTAPAPAKPEVYGENPGLETFLNVNASEAFCRPWHRLERGLRLNRIRAFIAAEKAKLNLSDADTEALTNLLHRSLDKKLLNSKSAVVYSMETQEIQEIKGLIYHTNSDGRVLSQIVEKKGGVTFRKPH</sequence>
<feature type="compositionally biased region" description="Basic residues" evidence="1">
    <location>
        <begin position="1"/>
        <end position="10"/>
    </location>
</feature>
<accession>A0A6C0L7Z5</accession>
<protein>
    <submittedName>
        <fullName evidence="2">Uncharacterized protein</fullName>
    </submittedName>
</protein>
<feature type="compositionally biased region" description="Low complexity" evidence="1">
    <location>
        <begin position="40"/>
        <end position="49"/>
    </location>
</feature>
<evidence type="ECO:0000313" key="2">
    <source>
        <dbReference type="EMBL" id="QHU26255.1"/>
    </source>
</evidence>
<reference evidence="2" key="1">
    <citation type="journal article" date="2020" name="Nature">
        <title>Giant virus diversity and host interactions through global metagenomics.</title>
        <authorList>
            <person name="Schulz F."/>
            <person name="Roux S."/>
            <person name="Paez-Espino D."/>
            <person name="Jungbluth S."/>
            <person name="Walsh D.A."/>
            <person name="Denef V.J."/>
            <person name="McMahon K.D."/>
            <person name="Konstantinidis K.T."/>
            <person name="Eloe-Fadrosh E.A."/>
            <person name="Kyrpides N.C."/>
            <person name="Woyke T."/>
        </authorList>
    </citation>
    <scope>NUCLEOTIDE SEQUENCE</scope>
    <source>
        <strain evidence="2">GVMAG-M-3300027759-16</strain>
    </source>
</reference>
<name>A0A6C0L7Z5_9ZZZZ</name>
<feature type="region of interest" description="Disordered" evidence="1">
    <location>
        <begin position="1"/>
        <end position="56"/>
    </location>
</feature>
<proteinExistence type="predicted"/>